<dbReference type="Gene3D" id="3.30.700.10">
    <property type="entry name" value="Glycoprotein, Type 4 Pilin"/>
    <property type="match status" value="1"/>
</dbReference>
<dbReference type="NCBIfam" id="TIGR02532">
    <property type="entry name" value="IV_pilin_GFxxxE"/>
    <property type="match status" value="1"/>
</dbReference>
<gene>
    <name evidence="2" type="ORF">IAC76_08310</name>
</gene>
<dbReference type="Proteomes" id="UP000823632">
    <property type="component" value="Unassembled WGS sequence"/>
</dbReference>
<dbReference type="Pfam" id="PF07963">
    <property type="entry name" value="N_methyl"/>
    <property type="match status" value="1"/>
</dbReference>
<dbReference type="InterPro" id="IPR012902">
    <property type="entry name" value="N_methyl_site"/>
</dbReference>
<keyword evidence="1" id="KW-0812">Transmembrane</keyword>
<evidence type="ECO:0000256" key="1">
    <source>
        <dbReference type="SAM" id="Phobius"/>
    </source>
</evidence>
<name>A0A9D9DPR5_9BACT</name>
<sequence length="314" mass="34727">MTANPAPVTVLAENKITCLTEPEAKSFIQKRGNSFVAALPQNDMNQCNGILRCAQSGGKKLKQAAFTMAEVLITLGIIGIVAAMTLPAFIANHRKQVMLAKVKHTYNIIANAFERAKVDYGTDINYWYLPESGSQLEKSMFFAETYLLPYLNAPIYCADKPTAPYCFYQVKYLAGNDTANWGPADNNSGTALLLDNGVALSVTVGELATLNPDDPINEAINRIRILFDIDGPKGYNRYGYDVFWLELGGAEGRLKGNNADKNKILPYGYDFSKACDYYISDINYACSRNAQYSGGYCLAYIFCNSWDAGKNYPW</sequence>
<keyword evidence="1" id="KW-0472">Membrane</keyword>
<proteinExistence type="predicted"/>
<comment type="caution">
    <text evidence="2">The sequence shown here is derived from an EMBL/GenBank/DDBJ whole genome shotgun (WGS) entry which is preliminary data.</text>
</comment>
<reference evidence="2" key="2">
    <citation type="journal article" date="2021" name="PeerJ">
        <title>Extensive microbial diversity within the chicken gut microbiome revealed by metagenomics and culture.</title>
        <authorList>
            <person name="Gilroy R."/>
            <person name="Ravi A."/>
            <person name="Getino M."/>
            <person name="Pursley I."/>
            <person name="Horton D.L."/>
            <person name="Alikhan N.F."/>
            <person name="Baker D."/>
            <person name="Gharbi K."/>
            <person name="Hall N."/>
            <person name="Watson M."/>
            <person name="Adriaenssens E.M."/>
            <person name="Foster-Nyarko E."/>
            <person name="Jarju S."/>
            <person name="Secka A."/>
            <person name="Antonio M."/>
            <person name="Oren A."/>
            <person name="Chaudhuri R.R."/>
            <person name="La Ragione R."/>
            <person name="Hildebrand F."/>
            <person name="Pallen M.J."/>
        </authorList>
    </citation>
    <scope>NUCLEOTIDE SEQUENCE</scope>
    <source>
        <strain evidence="2">10192</strain>
    </source>
</reference>
<evidence type="ECO:0000313" key="3">
    <source>
        <dbReference type="Proteomes" id="UP000823632"/>
    </source>
</evidence>
<keyword evidence="1" id="KW-1133">Transmembrane helix</keyword>
<protein>
    <submittedName>
        <fullName evidence="2">Type II secretion system protein</fullName>
    </submittedName>
</protein>
<dbReference type="InterPro" id="IPR045584">
    <property type="entry name" value="Pilin-like"/>
</dbReference>
<accession>A0A9D9DPR5</accession>
<feature type="transmembrane region" description="Helical" evidence="1">
    <location>
        <begin position="71"/>
        <end position="91"/>
    </location>
</feature>
<organism evidence="2 3">
    <name type="scientific">Candidatus Scatousia excrementipullorum</name>
    <dbReference type="NCBI Taxonomy" id="2840936"/>
    <lineage>
        <taxon>Bacteria</taxon>
        <taxon>Candidatus Scatousia</taxon>
    </lineage>
</organism>
<dbReference type="SUPFAM" id="SSF54523">
    <property type="entry name" value="Pili subunits"/>
    <property type="match status" value="1"/>
</dbReference>
<dbReference type="AlphaFoldDB" id="A0A9D9DPR5"/>
<evidence type="ECO:0000313" key="2">
    <source>
        <dbReference type="EMBL" id="MBO8431373.1"/>
    </source>
</evidence>
<dbReference type="EMBL" id="JADIND010000188">
    <property type="protein sequence ID" value="MBO8431373.1"/>
    <property type="molecule type" value="Genomic_DNA"/>
</dbReference>
<reference evidence="2" key="1">
    <citation type="submission" date="2020-10" db="EMBL/GenBank/DDBJ databases">
        <authorList>
            <person name="Gilroy R."/>
        </authorList>
    </citation>
    <scope>NUCLEOTIDE SEQUENCE</scope>
    <source>
        <strain evidence="2">10192</strain>
    </source>
</reference>